<accession>A0ABR8T4W8</accession>
<proteinExistence type="predicted"/>
<evidence type="ECO:0000256" key="5">
    <source>
        <dbReference type="ARBA" id="ARBA00023136"/>
    </source>
</evidence>
<feature type="transmembrane region" description="Helical" evidence="6">
    <location>
        <begin position="15"/>
        <end position="40"/>
    </location>
</feature>
<dbReference type="EMBL" id="JACSQL010000016">
    <property type="protein sequence ID" value="MBD7970807.1"/>
    <property type="molecule type" value="Genomic_DNA"/>
</dbReference>
<keyword evidence="5 6" id="KW-0472">Membrane</keyword>
<comment type="subcellular location">
    <subcellularLocation>
        <location evidence="1">Cell membrane</location>
        <topology evidence="1">Multi-pass membrane protein</topology>
    </subcellularLocation>
</comment>
<evidence type="ECO:0000256" key="3">
    <source>
        <dbReference type="ARBA" id="ARBA00022692"/>
    </source>
</evidence>
<dbReference type="PANTHER" id="PTHR30250:SF11">
    <property type="entry name" value="O-ANTIGEN TRANSPORTER-RELATED"/>
    <property type="match status" value="1"/>
</dbReference>
<name>A0ABR8T4W8_9BACL</name>
<reference evidence="7 8" key="1">
    <citation type="submission" date="2020-08" db="EMBL/GenBank/DDBJ databases">
        <title>A Genomic Blueprint of the Chicken Gut Microbiome.</title>
        <authorList>
            <person name="Gilroy R."/>
            <person name="Ravi A."/>
            <person name="Getino M."/>
            <person name="Pursley I."/>
            <person name="Horton D.L."/>
            <person name="Alikhan N.-F."/>
            <person name="Baker D."/>
            <person name="Gharbi K."/>
            <person name="Hall N."/>
            <person name="Watson M."/>
            <person name="Adriaenssens E.M."/>
            <person name="Foster-Nyarko E."/>
            <person name="Jarju S."/>
            <person name="Secka A."/>
            <person name="Antonio M."/>
            <person name="Oren A."/>
            <person name="Chaudhuri R."/>
            <person name="La Ragione R.M."/>
            <person name="Hildebrand F."/>
            <person name="Pallen M.J."/>
        </authorList>
    </citation>
    <scope>NUCLEOTIDE SEQUENCE [LARGE SCALE GENOMIC DNA]</scope>
    <source>
        <strain evidence="7 8">Sa2BVA9</strain>
    </source>
</reference>
<feature type="transmembrane region" description="Helical" evidence="6">
    <location>
        <begin position="372"/>
        <end position="393"/>
    </location>
</feature>
<feature type="transmembrane region" description="Helical" evidence="6">
    <location>
        <begin position="188"/>
        <end position="207"/>
    </location>
</feature>
<dbReference type="InterPro" id="IPR002797">
    <property type="entry name" value="Polysacc_synth"/>
</dbReference>
<evidence type="ECO:0000313" key="8">
    <source>
        <dbReference type="Proteomes" id="UP000608071"/>
    </source>
</evidence>
<evidence type="ECO:0000313" key="7">
    <source>
        <dbReference type="EMBL" id="MBD7970807.1"/>
    </source>
</evidence>
<keyword evidence="2" id="KW-1003">Cell membrane</keyword>
<gene>
    <name evidence="7" type="ORF">H9647_22340</name>
</gene>
<comment type="caution">
    <text evidence="7">The sequence shown here is derived from an EMBL/GenBank/DDBJ whole genome shotgun (WGS) entry which is preliminary data.</text>
</comment>
<feature type="transmembrane region" description="Helical" evidence="6">
    <location>
        <begin position="52"/>
        <end position="78"/>
    </location>
</feature>
<dbReference type="Pfam" id="PF01943">
    <property type="entry name" value="Polysacc_synt"/>
    <property type="match status" value="1"/>
</dbReference>
<keyword evidence="3 6" id="KW-0812">Transmembrane</keyword>
<dbReference type="PANTHER" id="PTHR30250">
    <property type="entry name" value="PST FAMILY PREDICTED COLANIC ACID TRANSPORTER"/>
    <property type="match status" value="1"/>
</dbReference>
<feature type="transmembrane region" description="Helical" evidence="6">
    <location>
        <begin position="343"/>
        <end position="360"/>
    </location>
</feature>
<evidence type="ECO:0000256" key="6">
    <source>
        <dbReference type="SAM" id="Phobius"/>
    </source>
</evidence>
<evidence type="ECO:0000256" key="2">
    <source>
        <dbReference type="ARBA" id="ARBA00022475"/>
    </source>
</evidence>
<feature type="transmembrane region" description="Helical" evidence="6">
    <location>
        <begin position="308"/>
        <end position="331"/>
    </location>
</feature>
<evidence type="ECO:0000256" key="1">
    <source>
        <dbReference type="ARBA" id="ARBA00004651"/>
    </source>
</evidence>
<feature type="transmembrane region" description="Helical" evidence="6">
    <location>
        <begin position="128"/>
        <end position="149"/>
    </location>
</feature>
<dbReference type="InterPro" id="IPR050833">
    <property type="entry name" value="Poly_Biosynth_Transport"/>
</dbReference>
<evidence type="ECO:0000256" key="4">
    <source>
        <dbReference type="ARBA" id="ARBA00022989"/>
    </source>
</evidence>
<keyword evidence="8" id="KW-1185">Reference proteome</keyword>
<feature type="transmembrane region" description="Helical" evidence="6">
    <location>
        <begin position="90"/>
        <end position="116"/>
    </location>
</feature>
<keyword evidence="4 6" id="KW-1133">Transmembrane helix</keyword>
<sequence length="455" mass="50147">MGGLSMKRIIRNDSLIGTILLSSITNFSVMMLTMIHSIIIARMLGVEGRGELAVIVFWPVFLSGLVGLGLPTSLIYNVKQNKSNNKVSAFVKVIFIYLIPISLITGIVAWFCLPIWLENYSLTAIQLAQMYTLFSIPLTLSTNILSALAKSFDKFHISNGLLLSVPLLNAISLIVLGLSGYLNLITATISYLIPSILAVIAGGIVLKRQISKSHLYKLPINAESTKQLFRYGVKVYGLDLMSTIYTQADKLIIVSLLTPRDLGLYSVVFALSRVFNTVQLAITDVLFPKVTGLEREEILSIVGKSFRISMMLMVTLLIPSLFIGRFLLGILFGKEFLEASTTFYILSLECIIGGGSWILASSFNAIGRPELVLIRQAIAIAINVVLFFIFTPLLGLEGLALALLSGAVVRLIITLVQIPHAFNVPLRCILYDHADFAYLKNILKEKRIRKGRMVS</sequence>
<organism evidence="7 8">
    <name type="scientific">Paenibacillus gallinarum</name>
    <dbReference type="NCBI Taxonomy" id="2762232"/>
    <lineage>
        <taxon>Bacteria</taxon>
        <taxon>Bacillati</taxon>
        <taxon>Bacillota</taxon>
        <taxon>Bacilli</taxon>
        <taxon>Bacillales</taxon>
        <taxon>Paenibacillaceae</taxon>
        <taxon>Paenibacillus</taxon>
    </lineage>
</organism>
<dbReference type="Proteomes" id="UP000608071">
    <property type="component" value="Unassembled WGS sequence"/>
</dbReference>
<protein>
    <submittedName>
        <fullName evidence="7">Oligosaccharide flippase family protein</fullName>
    </submittedName>
</protein>
<feature type="transmembrane region" description="Helical" evidence="6">
    <location>
        <begin position="161"/>
        <end position="182"/>
    </location>
</feature>